<dbReference type="RefSeq" id="WP_212570255.1">
    <property type="nucleotide sequence ID" value="NZ_CP073084.1"/>
</dbReference>
<accession>A0ABX7YLF9</accession>
<dbReference type="Pfam" id="PF08020">
    <property type="entry name" value="DUF1706"/>
    <property type="match status" value="1"/>
</dbReference>
<reference evidence="1 2" key="1">
    <citation type="submission" date="2021-04" db="EMBL/GenBank/DDBJ databases">
        <title>Complete genome sequence of a novel Streptococcus species.</title>
        <authorList>
            <person name="Teng J.L.L."/>
        </authorList>
    </citation>
    <scope>NUCLEOTIDE SEQUENCE [LARGE SCALE GENOMIC DNA]</scope>
    <source>
        <strain evidence="1 2">HKU75</strain>
    </source>
</reference>
<keyword evidence="2" id="KW-1185">Reference proteome</keyword>
<dbReference type="InterPro" id="IPR012550">
    <property type="entry name" value="DUF1706"/>
</dbReference>
<dbReference type="PANTHER" id="PTHR40658">
    <property type="match status" value="1"/>
</dbReference>
<dbReference type="EMBL" id="CP073084">
    <property type="protein sequence ID" value="QUE54069.1"/>
    <property type="molecule type" value="Genomic_DNA"/>
</dbReference>
<dbReference type="Gene3D" id="1.20.120.450">
    <property type="entry name" value="dinb family like domain"/>
    <property type="match status" value="1"/>
</dbReference>
<sequence>MARPSSKTDLLEAASSQYEQLQNLMASLTDIELTSPFDFSGDSKKKEAHWARDKNLRDVLIHLYEWHQLLLKWVAANQGGQSQTFLPAPYNWRTYGQMNMAFWEKHQTTPLEEARALFEESHQAVLDLAASFSNEQLFNKNVFDWVGGTSLGSYFVSATASHYDWAIKKLKAHRKKCGNIIRER</sequence>
<evidence type="ECO:0000313" key="2">
    <source>
        <dbReference type="Proteomes" id="UP000677616"/>
    </source>
</evidence>
<dbReference type="Proteomes" id="UP000677616">
    <property type="component" value="Chromosome"/>
</dbReference>
<evidence type="ECO:0000313" key="1">
    <source>
        <dbReference type="EMBL" id="QUE54069.1"/>
    </source>
</evidence>
<dbReference type="PIRSF" id="PIRSF031551">
    <property type="entry name" value="DUF1706"/>
    <property type="match status" value="1"/>
</dbReference>
<protein>
    <submittedName>
        <fullName evidence="1">ClbS/DfsB family four-helix bundle protein</fullName>
    </submittedName>
</protein>
<gene>
    <name evidence="1" type="ORF">INT76_09595</name>
</gene>
<organism evidence="1 2">
    <name type="scientific">Streptococcus oriscaviae</name>
    <dbReference type="NCBI Taxonomy" id="2781599"/>
    <lineage>
        <taxon>Bacteria</taxon>
        <taxon>Bacillati</taxon>
        <taxon>Bacillota</taxon>
        <taxon>Bacilli</taxon>
        <taxon>Lactobacillales</taxon>
        <taxon>Streptococcaceae</taxon>
        <taxon>Streptococcus</taxon>
    </lineage>
</organism>
<dbReference type="SUPFAM" id="SSF109854">
    <property type="entry name" value="DinB/YfiT-like putative metalloenzymes"/>
    <property type="match status" value="1"/>
</dbReference>
<proteinExistence type="predicted"/>
<name>A0ABX7YLF9_9STRE</name>
<dbReference type="InterPro" id="IPR034660">
    <property type="entry name" value="DinB/YfiT-like"/>
</dbReference>
<dbReference type="PANTHER" id="PTHR40658:SF4">
    <property type="entry name" value="HYPOTHETICAL CYTOSOLIC PROTEIN"/>
    <property type="match status" value="1"/>
</dbReference>